<proteinExistence type="predicted"/>
<name>A0A7C9RHS0_9BRAD</name>
<keyword evidence="3" id="KW-1185">Reference proteome</keyword>
<sequence length="119" mass="13512">MSAADALLIVKKAVLLIVQAMMAAVARNFRMMHSPKICLSLAVEPEMPLRKYHHKKQPMTVTCKSRSDSNLKRLGQRYWRKCLILKCVFAQFARLDSRRVCDSASIANEMKKPGAVHRA</sequence>
<comment type="caution">
    <text evidence="2">The sequence shown here is derived from an EMBL/GenBank/DDBJ whole genome shotgun (WGS) entry which is preliminary data.</text>
</comment>
<keyword evidence="1" id="KW-0472">Membrane</keyword>
<evidence type="ECO:0000313" key="3">
    <source>
        <dbReference type="Proteomes" id="UP000480266"/>
    </source>
</evidence>
<evidence type="ECO:0000313" key="2">
    <source>
        <dbReference type="EMBL" id="NGX97564.1"/>
    </source>
</evidence>
<organism evidence="2 3">
    <name type="scientific">Candidatus Afipia apatlaquensis</name>
    <dbReference type="NCBI Taxonomy" id="2712852"/>
    <lineage>
        <taxon>Bacteria</taxon>
        <taxon>Pseudomonadati</taxon>
        <taxon>Pseudomonadota</taxon>
        <taxon>Alphaproteobacteria</taxon>
        <taxon>Hyphomicrobiales</taxon>
        <taxon>Nitrobacteraceae</taxon>
        <taxon>Afipia</taxon>
    </lineage>
</organism>
<protein>
    <submittedName>
        <fullName evidence="2">Uncharacterized protein</fullName>
    </submittedName>
</protein>
<keyword evidence="1" id="KW-0812">Transmembrane</keyword>
<reference evidence="2" key="1">
    <citation type="submission" date="2020-02" db="EMBL/GenBank/DDBJ databases">
        <title>Draft genome sequence of Candidatus Afipia apatlaquensis IBT-C3, a potential strain for decolorization of textile dyes.</title>
        <authorList>
            <person name="Sanchez-Reyes A."/>
            <person name="Breton-Deval L."/>
            <person name="Mangelson H."/>
            <person name="Sanchez-Flores A."/>
        </authorList>
    </citation>
    <scope>NUCLEOTIDE SEQUENCE [LARGE SCALE GENOMIC DNA]</scope>
    <source>
        <strain evidence="2">IBT-C3</strain>
    </source>
</reference>
<accession>A0A7C9RHS0</accession>
<dbReference type="Proteomes" id="UP000480266">
    <property type="component" value="Unassembled WGS sequence"/>
</dbReference>
<feature type="transmembrane region" description="Helical" evidence="1">
    <location>
        <begin position="6"/>
        <end position="26"/>
    </location>
</feature>
<dbReference type="EMBL" id="JAAMRR010001073">
    <property type="protein sequence ID" value="NGX97564.1"/>
    <property type="molecule type" value="Genomic_DNA"/>
</dbReference>
<evidence type="ECO:0000256" key="1">
    <source>
        <dbReference type="SAM" id="Phobius"/>
    </source>
</evidence>
<dbReference type="AlphaFoldDB" id="A0A7C9RHS0"/>
<gene>
    <name evidence="2" type="ORF">G4V63_20870</name>
</gene>
<keyword evidence="1" id="KW-1133">Transmembrane helix</keyword>